<reference evidence="1 2" key="1">
    <citation type="submission" date="2020-02" db="EMBL/GenBank/DDBJ databases">
        <authorList>
            <person name="Chen W.-M."/>
        </authorList>
    </citation>
    <scope>NUCLEOTIDE SEQUENCE [LARGE SCALE GENOMIC DNA]</scope>
    <source>
        <strain evidence="1 2">KMS-5</strain>
    </source>
</reference>
<protein>
    <submittedName>
        <fullName evidence="1">Uncharacterized protein</fullName>
    </submittedName>
</protein>
<comment type="caution">
    <text evidence="1">The sequence shown here is derived from an EMBL/GenBank/DDBJ whole genome shotgun (WGS) entry which is preliminary data.</text>
</comment>
<evidence type="ECO:0000313" key="1">
    <source>
        <dbReference type="EMBL" id="NEY90149.1"/>
    </source>
</evidence>
<organism evidence="1 2">
    <name type="scientific">Tabrizicola oligotrophica</name>
    <dbReference type="NCBI Taxonomy" id="2710650"/>
    <lineage>
        <taxon>Bacteria</taxon>
        <taxon>Pseudomonadati</taxon>
        <taxon>Pseudomonadota</taxon>
        <taxon>Alphaproteobacteria</taxon>
        <taxon>Rhodobacterales</taxon>
        <taxon>Paracoccaceae</taxon>
        <taxon>Tabrizicola</taxon>
    </lineage>
</organism>
<gene>
    <name evidence="1" type="ORF">G4Z14_07535</name>
</gene>
<sequence>MIDSAYDAMSNGESIDPSDIADLVAERDAIQSQIDHSTVNEIMSLSMQVLDMMTDMSRRNVAVGKKVADAILDRPRGIRQNQIDGARRQAEEVAIQKAKNPGASVQTEQYLRDSNGKILKGDDNRGRRLDIVVIKDGKVVGNPIEVTSMNASKRQQLSREASIHANSSVFVRDRTTGNLVEISGLISRVERRP</sequence>
<accession>A0A6M0QRJ5</accession>
<dbReference type="AlphaFoldDB" id="A0A6M0QRJ5"/>
<proteinExistence type="predicted"/>
<dbReference type="Proteomes" id="UP000477782">
    <property type="component" value="Unassembled WGS sequence"/>
</dbReference>
<dbReference type="EMBL" id="JAAIVJ010000003">
    <property type="protein sequence ID" value="NEY90149.1"/>
    <property type="molecule type" value="Genomic_DNA"/>
</dbReference>
<dbReference type="RefSeq" id="WP_164624302.1">
    <property type="nucleotide sequence ID" value="NZ_JAAIVJ010000003.1"/>
</dbReference>
<keyword evidence="2" id="KW-1185">Reference proteome</keyword>
<evidence type="ECO:0000313" key="2">
    <source>
        <dbReference type="Proteomes" id="UP000477782"/>
    </source>
</evidence>
<name>A0A6M0QRJ5_9RHOB</name>